<evidence type="ECO:0000256" key="2">
    <source>
        <dbReference type="SAM" id="SignalP"/>
    </source>
</evidence>
<sequence>MTTLLTGAPVLLVLVAGCAFAQPAGNAGRCIAVGGETPAGAGADCRGGPLKPGDPRFGKPQVPQSAQRAGPPGQTFQIGGSSVTLSGSVRVEGVYSSR</sequence>
<evidence type="ECO:0000256" key="1">
    <source>
        <dbReference type="SAM" id="MobiDB-lite"/>
    </source>
</evidence>
<organism evidence="3 4">
    <name type="scientific">Pseudochelatococcus lubricantis</name>
    <dbReference type="NCBI Taxonomy" id="1538102"/>
    <lineage>
        <taxon>Bacteria</taxon>
        <taxon>Pseudomonadati</taxon>
        <taxon>Pseudomonadota</taxon>
        <taxon>Alphaproteobacteria</taxon>
        <taxon>Hyphomicrobiales</taxon>
        <taxon>Chelatococcaceae</taxon>
        <taxon>Pseudochelatococcus</taxon>
    </lineage>
</organism>
<dbReference type="Proteomes" id="UP001429580">
    <property type="component" value="Unassembled WGS sequence"/>
</dbReference>
<protein>
    <submittedName>
        <fullName evidence="3">Uncharacterized protein</fullName>
    </submittedName>
</protein>
<gene>
    <name evidence="3" type="ORF">FHS82_001622</name>
</gene>
<dbReference type="EMBL" id="JAASQI010000003">
    <property type="protein sequence ID" value="NIJ57786.1"/>
    <property type="molecule type" value="Genomic_DNA"/>
</dbReference>
<dbReference type="RefSeq" id="WP_166950716.1">
    <property type="nucleotide sequence ID" value="NZ_JAASQI010000003.1"/>
</dbReference>
<feature type="signal peptide" evidence="2">
    <location>
        <begin position="1"/>
        <end position="21"/>
    </location>
</feature>
<comment type="caution">
    <text evidence="3">The sequence shown here is derived from an EMBL/GenBank/DDBJ whole genome shotgun (WGS) entry which is preliminary data.</text>
</comment>
<accession>A0ABX0V3Z4</accession>
<feature type="chain" id="PRO_5045539199" evidence="2">
    <location>
        <begin position="22"/>
        <end position="98"/>
    </location>
</feature>
<evidence type="ECO:0000313" key="3">
    <source>
        <dbReference type="EMBL" id="NIJ57786.1"/>
    </source>
</evidence>
<evidence type="ECO:0000313" key="4">
    <source>
        <dbReference type="Proteomes" id="UP001429580"/>
    </source>
</evidence>
<name>A0ABX0V3Z4_9HYPH</name>
<proteinExistence type="predicted"/>
<reference evidence="3 4" key="1">
    <citation type="submission" date="2020-03" db="EMBL/GenBank/DDBJ databases">
        <title>Genomic Encyclopedia of Type Strains, Phase IV (KMG-IV): sequencing the most valuable type-strain genomes for metagenomic binning, comparative biology and taxonomic classification.</title>
        <authorList>
            <person name="Goeker M."/>
        </authorList>
    </citation>
    <scope>NUCLEOTIDE SEQUENCE [LARGE SCALE GENOMIC DNA]</scope>
    <source>
        <strain evidence="3 4">DSM 103870</strain>
    </source>
</reference>
<keyword evidence="4" id="KW-1185">Reference proteome</keyword>
<feature type="region of interest" description="Disordered" evidence="1">
    <location>
        <begin position="41"/>
        <end position="81"/>
    </location>
</feature>
<keyword evidence="2" id="KW-0732">Signal</keyword>